<name>A0A7U8GSX1_NEPCE</name>
<evidence type="ECO:0000259" key="1">
    <source>
        <dbReference type="PROSITE" id="PS50995"/>
    </source>
</evidence>
<protein>
    <submittedName>
        <fullName evidence="2">Transcriptional regulator, MarR family protein</fullName>
    </submittedName>
</protein>
<proteinExistence type="predicted"/>
<organism evidence="2 3">
    <name type="scientific">Neptuniibacter caesariensis</name>
    <dbReference type="NCBI Taxonomy" id="207954"/>
    <lineage>
        <taxon>Bacteria</taxon>
        <taxon>Pseudomonadati</taxon>
        <taxon>Pseudomonadota</taxon>
        <taxon>Gammaproteobacteria</taxon>
        <taxon>Oceanospirillales</taxon>
        <taxon>Oceanospirillaceae</taxon>
        <taxon>Neptuniibacter</taxon>
    </lineage>
</organism>
<dbReference type="InterPro" id="IPR036388">
    <property type="entry name" value="WH-like_DNA-bd_sf"/>
</dbReference>
<dbReference type="EMBL" id="AAOW01000006">
    <property type="protein sequence ID" value="EAR61826.1"/>
    <property type="molecule type" value="Genomic_DNA"/>
</dbReference>
<dbReference type="Proteomes" id="UP000002171">
    <property type="component" value="Unassembled WGS sequence"/>
</dbReference>
<dbReference type="InterPro" id="IPR000835">
    <property type="entry name" value="HTH_MarR-typ"/>
</dbReference>
<dbReference type="InterPro" id="IPR036390">
    <property type="entry name" value="WH_DNA-bd_sf"/>
</dbReference>
<dbReference type="GO" id="GO:0003700">
    <property type="term" value="F:DNA-binding transcription factor activity"/>
    <property type="evidence" value="ECO:0007669"/>
    <property type="project" value="InterPro"/>
</dbReference>
<dbReference type="PANTHER" id="PTHR33164:SF43">
    <property type="entry name" value="HTH-TYPE TRANSCRIPTIONAL REPRESSOR YETL"/>
    <property type="match status" value="1"/>
</dbReference>
<sequence>MDQRLFFLLNMARHKVFHSVDAEAESRLGIPVTQVAALLFVAKQSGCLQKELGHALGLNKPAVSGLVGRMEKAGLIRKQQSAADGRGCNLFLDAKGEEVLPKIPTLLDELNSRLSEGFGQSELEVICRFLNTTISRF</sequence>
<dbReference type="OrthoDB" id="5296557at2"/>
<dbReference type="AlphaFoldDB" id="A0A7U8GSX1"/>
<dbReference type="Pfam" id="PF12802">
    <property type="entry name" value="MarR_2"/>
    <property type="match status" value="1"/>
</dbReference>
<feature type="domain" description="HTH marR-type" evidence="1">
    <location>
        <begin position="2"/>
        <end position="135"/>
    </location>
</feature>
<gene>
    <name evidence="2" type="ORF">MED92_04487</name>
</gene>
<dbReference type="PANTHER" id="PTHR33164">
    <property type="entry name" value="TRANSCRIPTIONAL REGULATOR, MARR FAMILY"/>
    <property type="match status" value="1"/>
</dbReference>
<reference evidence="2 3" key="1">
    <citation type="submission" date="2006-02" db="EMBL/GenBank/DDBJ databases">
        <authorList>
            <person name="Pinhassi J."/>
            <person name="Pedros-Alio C."/>
            <person name="Ferriera S."/>
            <person name="Johnson J."/>
            <person name="Kravitz S."/>
            <person name="Halpern A."/>
            <person name="Remington K."/>
            <person name="Beeson K."/>
            <person name="Tran B."/>
            <person name="Rogers Y.-H."/>
            <person name="Friedman R."/>
            <person name="Venter J.C."/>
        </authorList>
    </citation>
    <scope>NUCLEOTIDE SEQUENCE [LARGE SCALE GENOMIC DNA]</scope>
    <source>
        <strain evidence="2 3">MED92</strain>
    </source>
</reference>
<dbReference type="InterPro" id="IPR039422">
    <property type="entry name" value="MarR/SlyA-like"/>
</dbReference>
<evidence type="ECO:0000313" key="2">
    <source>
        <dbReference type="EMBL" id="EAR61826.1"/>
    </source>
</evidence>
<dbReference type="SUPFAM" id="SSF46785">
    <property type="entry name" value="Winged helix' DNA-binding domain"/>
    <property type="match status" value="1"/>
</dbReference>
<dbReference type="RefSeq" id="WP_007022912.1">
    <property type="nucleotide sequence ID" value="NZ_CH724127.1"/>
</dbReference>
<dbReference type="GO" id="GO:0006950">
    <property type="term" value="P:response to stress"/>
    <property type="evidence" value="ECO:0007669"/>
    <property type="project" value="TreeGrafter"/>
</dbReference>
<dbReference type="PROSITE" id="PS50995">
    <property type="entry name" value="HTH_MARR_2"/>
    <property type="match status" value="1"/>
</dbReference>
<keyword evidence="3" id="KW-1185">Reference proteome</keyword>
<dbReference type="SMART" id="SM00347">
    <property type="entry name" value="HTH_MARR"/>
    <property type="match status" value="1"/>
</dbReference>
<dbReference type="Gene3D" id="1.10.10.10">
    <property type="entry name" value="Winged helix-like DNA-binding domain superfamily/Winged helix DNA-binding domain"/>
    <property type="match status" value="1"/>
</dbReference>
<comment type="caution">
    <text evidence="2">The sequence shown here is derived from an EMBL/GenBank/DDBJ whole genome shotgun (WGS) entry which is preliminary data.</text>
</comment>
<accession>A0A7U8GSX1</accession>
<evidence type="ECO:0000313" key="3">
    <source>
        <dbReference type="Proteomes" id="UP000002171"/>
    </source>
</evidence>